<dbReference type="PANTHER" id="PTHR43777:SF1">
    <property type="entry name" value="MOLYBDENUM COFACTOR CYTIDYLYLTRANSFERASE"/>
    <property type="match status" value="1"/>
</dbReference>
<protein>
    <submittedName>
        <fullName evidence="3">NTP transferase domain-containing protein</fullName>
    </submittedName>
</protein>
<dbReference type="RefSeq" id="WP_209736529.1">
    <property type="nucleotide sequence ID" value="NZ_CP072611.1"/>
</dbReference>
<keyword evidence="4" id="KW-1185">Reference proteome</keyword>
<sequence length="202" mass="20639">MNRVHALVLAAGQSRRMGKPNKLLARFGGVPLVRRSVETALASSADRVHVVLGHEAAEVEAALRGLDIRAIRNPAYGEGLATSLKAGFGAASEGAQGVLVMLADQPGLTPDHLLRLILAFGAQGPGAIVIAAHEGRRGNPVILPSRLGAEISELSGDVGARSIIAAHADLITTVEIGPAALLDVDTPEAVLAAGGAIPVTRM</sequence>
<name>A0ABW5CMQ8_9HYPH</name>
<dbReference type="EMBL" id="JBHUIJ010000019">
    <property type="protein sequence ID" value="MFD2238515.1"/>
    <property type="molecule type" value="Genomic_DNA"/>
</dbReference>
<dbReference type="InterPro" id="IPR029044">
    <property type="entry name" value="Nucleotide-diphossugar_trans"/>
</dbReference>
<dbReference type="SUPFAM" id="SSF53448">
    <property type="entry name" value="Nucleotide-diphospho-sugar transferases"/>
    <property type="match status" value="1"/>
</dbReference>
<proteinExistence type="predicted"/>
<feature type="domain" description="MobA-like NTP transferase" evidence="2">
    <location>
        <begin position="6"/>
        <end position="168"/>
    </location>
</feature>
<keyword evidence="3" id="KW-0808">Transferase</keyword>
<evidence type="ECO:0000313" key="4">
    <source>
        <dbReference type="Proteomes" id="UP001597371"/>
    </source>
</evidence>
<gene>
    <name evidence="3" type="ORF">ACFSKQ_13755</name>
</gene>
<dbReference type="GO" id="GO:0016740">
    <property type="term" value="F:transferase activity"/>
    <property type="evidence" value="ECO:0007669"/>
    <property type="project" value="UniProtKB-KW"/>
</dbReference>
<reference evidence="4" key="1">
    <citation type="journal article" date="2019" name="Int. J. Syst. Evol. Microbiol.">
        <title>The Global Catalogue of Microorganisms (GCM) 10K type strain sequencing project: providing services to taxonomists for standard genome sequencing and annotation.</title>
        <authorList>
            <consortium name="The Broad Institute Genomics Platform"/>
            <consortium name="The Broad Institute Genome Sequencing Center for Infectious Disease"/>
            <person name="Wu L."/>
            <person name="Ma J."/>
        </authorList>
    </citation>
    <scope>NUCLEOTIDE SEQUENCE [LARGE SCALE GENOMIC DNA]</scope>
    <source>
        <strain evidence="4">ZS-35-S2</strain>
    </source>
</reference>
<accession>A0ABW5CMQ8</accession>
<dbReference type="PANTHER" id="PTHR43777">
    <property type="entry name" value="MOLYBDENUM COFACTOR CYTIDYLYLTRANSFERASE"/>
    <property type="match status" value="1"/>
</dbReference>
<comment type="caution">
    <text evidence="3">The sequence shown here is derived from an EMBL/GenBank/DDBJ whole genome shotgun (WGS) entry which is preliminary data.</text>
</comment>
<dbReference type="Proteomes" id="UP001597371">
    <property type="component" value="Unassembled WGS sequence"/>
</dbReference>
<dbReference type="InterPro" id="IPR025877">
    <property type="entry name" value="MobA-like_NTP_Trfase"/>
</dbReference>
<dbReference type="Gene3D" id="3.90.550.10">
    <property type="entry name" value="Spore Coat Polysaccharide Biosynthesis Protein SpsA, Chain A"/>
    <property type="match status" value="1"/>
</dbReference>
<evidence type="ECO:0000259" key="2">
    <source>
        <dbReference type="Pfam" id="PF12804"/>
    </source>
</evidence>
<evidence type="ECO:0000256" key="1">
    <source>
        <dbReference type="ARBA" id="ARBA00022842"/>
    </source>
</evidence>
<organism evidence="3 4">
    <name type="scientific">Aureimonas populi</name>
    <dbReference type="NCBI Taxonomy" id="1701758"/>
    <lineage>
        <taxon>Bacteria</taxon>
        <taxon>Pseudomonadati</taxon>
        <taxon>Pseudomonadota</taxon>
        <taxon>Alphaproteobacteria</taxon>
        <taxon>Hyphomicrobiales</taxon>
        <taxon>Aurantimonadaceae</taxon>
        <taxon>Aureimonas</taxon>
    </lineage>
</organism>
<dbReference type="Pfam" id="PF12804">
    <property type="entry name" value="NTP_transf_3"/>
    <property type="match status" value="1"/>
</dbReference>
<evidence type="ECO:0000313" key="3">
    <source>
        <dbReference type="EMBL" id="MFD2238515.1"/>
    </source>
</evidence>
<keyword evidence="1" id="KW-0460">Magnesium</keyword>
<dbReference type="CDD" id="cd04182">
    <property type="entry name" value="GT_2_like_f"/>
    <property type="match status" value="1"/>
</dbReference>